<dbReference type="NCBIfam" id="TIGR00724">
    <property type="entry name" value="urea_amlyse_rel"/>
    <property type="match status" value="1"/>
</dbReference>
<evidence type="ECO:0000256" key="3">
    <source>
        <dbReference type="ARBA" id="ARBA00022840"/>
    </source>
</evidence>
<feature type="domain" description="Carboxyltransferase" evidence="4">
    <location>
        <begin position="25"/>
        <end position="301"/>
    </location>
</feature>
<dbReference type="Proteomes" id="UP000477911">
    <property type="component" value="Unassembled WGS sequence"/>
</dbReference>
<dbReference type="InterPro" id="IPR052708">
    <property type="entry name" value="PxpC"/>
</dbReference>
<keyword evidence="2" id="KW-0378">Hydrolase</keyword>
<dbReference type="InterPro" id="IPR003778">
    <property type="entry name" value="CT_A_B"/>
</dbReference>
<comment type="caution">
    <text evidence="5">The sequence shown here is derived from an EMBL/GenBank/DDBJ whole genome shotgun (WGS) entry which is preliminary data.</text>
</comment>
<dbReference type="PANTHER" id="PTHR43309:SF5">
    <property type="entry name" value="5-OXOPROLINASE SUBUNIT C"/>
    <property type="match status" value="1"/>
</dbReference>
<name>A0A6L7G061_9RHOB</name>
<keyword evidence="3" id="KW-0067">ATP-binding</keyword>
<protein>
    <submittedName>
        <fullName evidence="5">5-oxoprolinase/urea amidolyase family protein</fullName>
    </submittedName>
</protein>
<reference evidence="5 6" key="1">
    <citation type="submission" date="2019-12" db="EMBL/GenBank/DDBJ databases">
        <authorList>
            <person name="Li M."/>
        </authorList>
    </citation>
    <scope>NUCLEOTIDE SEQUENCE [LARGE SCALE GENOMIC DNA]</scope>
    <source>
        <strain evidence="5 6">GBMRC 2024</strain>
    </source>
</reference>
<dbReference type="GO" id="GO:0016787">
    <property type="term" value="F:hydrolase activity"/>
    <property type="evidence" value="ECO:0007669"/>
    <property type="project" value="UniProtKB-KW"/>
</dbReference>
<evidence type="ECO:0000256" key="1">
    <source>
        <dbReference type="ARBA" id="ARBA00022741"/>
    </source>
</evidence>
<evidence type="ECO:0000313" key="5">
    <source>
        <dbReference type="EMBL" id="MXN17744.1"/>
    </source>
</evidence>
<accession>A0A6L7G061</accession>
<evidence type="ECO:0000313" key="6">
    <source>
        <dbReference type="Proteomes" id="UP000477911"/>
    </source>
</evidence>
<dbReference type="RefSeq" id="WP_160893383.1">
    <property type="nucleotide sequence ID" value="NZ_WUMU01000006.1"/>
</dbReference>
<evidence type="ECO:0000256" key="2">
    <source>
        <dbReference type="ARBA" id="ARBA00022801"/>
    </source>
</evidence>
<gene>
    <name evidence="5" type="ORF">GR170_07860</name>
</gene>
<keyword evidence="1" id="KW-0547">Nucleotide-binding</keyword>
<dbReference type="AlphaFoldDB" id="A0A6L7G061"/>
<dbReference type="EMBL" id="WUMU01000006">
    <property type="protein sequence ID" value="MXN17744.1"/>
    <property type="molecule type" value="Genomic_DNA"/>
</dbReference>
<sequence length="312" mass="32766">MSRLTILRPGLMMTVQDPGRAGLLSFGVSGSGPIDAEAMEMANALVGNAPGTAALEFAHFGGTLRFDEDRVIAVAGALREIRIDGVAVPCWTGIRIRAGQELSLGGLLGGVWAYLAVSGGLEVPKVLGSAATHLRSGLGGLDGRALVAGDSLPLGPASDVGPGRSLRQIWRSRVGPIRAVPGPQEDRFDPEMQRAFWRGDWRVSARRDRMAMVLEGPQIAARGGHDIVSDGTVAGSVQMPGSGQPIVLLSDRQTTGGYPKIATITSVDLVRLAQTPDGHPVRLRPVPREVAEDLLIANRAAFRAALEDVRGG</sequence>
<dbReference type="PANTHER" id="PTHR43309">
    <property type="entry name" value="5-OXOPROLINASE SUBUNIT C"/>
    <property type="match status" value="1"/>
</dbReference>
<keyword evidence="5" id="KW-0456">Lyase</keyword>
<dbReference type="GO" id="GO:0005524">
    <property type="term" value="F:ATP binding"/>
    <property type="evidence" value="ECO:0007669"/>
    <property type="project" value="UniProtKB-KW"/>
</dbReference>
<organism evidence="5 6">
    <name type="scientific">Pseudooceanicola albus</name>
    <dbReference type="NCBI Taxonomy" id="2692189"/>
    <lineage>
        <taxon>Bacteria</taxon>
        <taxon>Pseudomonadati</taxon>
        <taxon>Pseudomonadota</taxon>
        <taxon>Alphaproteobacteria</taxon>
        <taxon>Rhodobacterales</taxon>
        <taxon>Paracoccaceae</taxon>
        <taxon>Pseudooceanicola</taxon>
    </lineage>
</organism>
<dbReference type="SMART" id="SM00797">
    <property type="entry name" value="AHS2"/>
    <property type="match status" value="1"/>
</dbReference>
<proteinExistence type="predicted"/>
<dbReference type="Pfam" id="PF02626">
    <property type="entry name" value="CT_A_B"/>
    <property type="match status" value="1"/>
</dbReference>
<keyword evidence="6" id="KW-1185">Reference proteome</keyword>
<dbReference type="GO" id="GO:0016829">
    <property type="term" value="F:lyase activity"/>
    <property type="evidence" value="ECO:0007669"/>
    <property type="project" value="UniProtKB-KW"/>
</dbReference>
<dbReference type="InterPro" id="IPR029000">
    <property type="entry name" value="Cyclophilin-like_dom_sf"/>
</dbReference>
<dbReference type="Gene3D" id="2.40.100.10">
    <property type="entry name" value="Cyclophilin-like"/>
    <property type="match status" value="1"/>
</dbReference>
<evidence type="ECO:0000259" key="4">
    <source>
        <dbReference type="SMART" id="SM00797"/>
    </source>
</evidence>